<evidence type="ECO:0000259" key="6">
    <source>
        <dbReference type="Pfam" id="PF06271"/>
    </source>
</evidence>
<sequence length="300" mass="32517">MPPPYPADALSPQFTPSPESAAYGTMGHMSVLVTGEAVALRVQPAHYAARALSAGIDAVVYSIVYVALFICASWLLSSARLQWDLVTSSITILLTVFTTVAVPCAVELLMRGRSLGKLALGLRVVRDDGGAIGFRHALIRALLWQFEVLATGGSIAALVGLLSARSKRLGDMLAGTLAVSERATRPRHDQIVLHPHLYDWIPRADVSPLPAGLHHRIVQFLSSASQRTPESRHARAVELAEELNPHISPAPPAGTTPEMFLAAVIARTRWEYVERQRRTDTTAAAFRSRLGTLPHGLRLH</sequence>
<feature type="transmembrane region" description="Helical" evidence="5">
    <location>
        <begin position="142"/>
        <end position="162"/>
    </location>
</feature>
<organism evidence="7 8">
    <name type="scientific">Brevibacterium jeotgali</name>
    <dbReference type="NCBI Taxonomy" id="1262550"/>
    <lineage>
        <taxon>Bacteria</taxon>
        <taxon>Bacillati</taxon>
        <taxon>Actinomycetota</taxon>
        <taxon>Actinomycetes</taxon>
        <taxon>Micrococcales</taxon>
        <taxon>Brevibacteriaceae</taxon>
        <taxon>Brevibacterium</taxon>
    </lineage>
</organism>
<feature type="transmembrane region" description="Helical" evidence="5">
    <location>
        <begin position="20"/>
        <end position="40"/>
    </location>
</feature>
<reference evidence="8" key="1">
    <citation type="submission" date="2017-03" db="EMBL/GenBank/DDBJ databases">
        <authorList>
            <person name="Monnet C."/>
        </authorList>
    </citation>
    <scope>NUCLEOTIDE SEQUENCE [LARGE SCALE GENOMIC DNA]</scope>
    <source>
        <strain evidence="8">SJ5-8</strain>
    </source>
</reference>
<protein>
    <submittedName>
        <fullName evidence="7">Uncharacterized membrane protein YckC, RDD family</fullName>
    </submittedName>
</protein>
<evidence type="ECO:0000256" key="2">
    <source>
        <dbReference type="ARBA" id="ARBA00022692"/>
    </source>
</evidence>
<feature type="transmembrane region" description="Helical" evidence="5">
    <location>
        <begin position="52"/>
        <end position="76"/>
    </location>
</feature>
<keyword evidence="8" id="KW-1185">Reference proteome</keyword>
<comment type="subcellular location">
    <subcellularLocation>
        <location evidence="1">Membrane</location>
        <topology evidence="1">Multi-pass membrane protein</topology>
    </subcellularLocation>
</comment>
<accession>A0A2H1L647</accession>
<evidence type="ECO:0000313" key="8">
    <source>
        <dbReference type="Proteomes" id="UP000234462"/>
    </source>
</evidence>
<gene>
    <name evidence="7" type="ORF">BJEO58_01982</name>
</gene>
<dbReference type="RefSeq" id="WP_246076057.1">
    <property type="nucleotide sequence ID" value="NZ_FXZM01000009.1"/>
</dbReference>
<evidence type="ECO:0000256" key="4">
    <source>
        <dbReference type="ARBA" id="ARBA00023136"/>
    </source>
</evidence>
<dbReference type="PANTHER" id="PTHR38480">
    <property type="entry name" value="SLR0254 PROTEIN"/>
    <property type="match status" value="1"/>
</dbReference>
<evidence type="ECO:0000256" key="5">
    <source>
        <dbReference type="SAM" id="Phobius"/>
    </source>
</evidence>
<dbReference type="PANTHER" id="PTHR38480:SF1">
    <property type="entry name" value="SLR0254 PROTEIN"/>
    <property type="match status" value="1"/>
</dbReference>
<keyword evidence="2 5" id="KW-0812">Transmembrane</keyword>
<keyword evidence="4 5" id="KW-0472">Membrane</keyword>
<name>A0A2H1L647_9MICO</name>
<dbReference type="EMBL" id="FXZM01000009">
    <property type="protein sequence ID" value="SMY12388.1"/>
    <property type="molecule type" value="Genomic_DNA"/>
</dbReference>
<dbReference type="Proteomes" id="UP000234462">
    <property type="component" value="Unassembled WGS sequence"/>
</dbReference>
<dbReference type="AlphaFoldDB" id="A0A2H1L647"/>
<evidence type="ECO:0000256" key="1">
    <source>
        <dbReference type="ARBA" id="ARBA00004141"/>
    </source>
</evidence>
<evidence type="ECO:0000256" key="3">
    <source>
        <dbReference type="ARBA" id="ARBA00022989"/>
    </source>
</evidence>
<feature type="transmembrane region" description="Helical" evidence="5">
    <location>
        <begin position="88"/>
        <end position="110"/>
    </location>
</feature>
<keyword evidence="3 5" id="KW-1133">Transmembrane helix</keyword>
<dbReference type="InterPro" id="IPR010432">
    <property type="entry name" value="RDD"/>
</dbReference>
<dbReference type="GO" id="GO:0016020">
    <property type="term" value="C:membrane"/>
    <property type="evidence" value="ECO:0007669"/>
    <property type="project" value="UniProtKB-SubCell"/>
</dbReference>
<evidence type="ECO:0000313" key="7">
    <source>
        <dbReference type="EMBL" id="SMY12388.1"/>
    </source>
</evidence>
<dbReference type="Pfam" id="PF06271">
    <property type="entry name" value="RDD"/>
    <property type="match status" value="1"/>
</dbReference>
<proteinExistence type="predicted"/>
<feature type="domain" description="RDD" evidence="6">
    <location>
        <begin position="45"/>
        <end position="175"/>
    </location>
</feature>